<accession>A0AAJ1X6I3</accession>
<keyword evidence="2" id="KW-1185">Reference proteome</keyword>
<organism evidence="1 2">
    <name type="scientific">Rhodalgimonas zhirmunskyi</name>
    <dbReference type="NCBI Taxonomy" id="2964767"/>
    <lineage>
        <taxon>Bacteria</taxon>
        <taxon>Pseudomonadati</taxon>
        <taxon>Pseudomonadota</taxon>
        <taxon>Alphaproteobacteria</taxon>
        <taxon>Rhodobacterales</taxon>
        <taxon>Roseobacteraceae</taxon>
        <taxon>Rhodalgimonas</taxon>
    </lineage>
</organism>
<comment type="caution">
    <text evidence="1">The sequence shown here is derived from an EMBL/GenBank/DDBJ whole genome shotgun (WGS) entry which is preliminary data.</text>
</comment>
<protein>
    <recommendedName>
        <fullName evidence="3">Sarcosine oxidase subunit gamma</fullName>
    </recommendedName>
</protein>
<dbReference type="SUPFAM" id="SSF103025">
    <property type="entry name" value="Folate-binding domain"/>
    <property type="match status" value="1"/>
</dbReference>
<evidence type="ECO:0008006" key="3">
    <source>
        <dbReference type="Google" id="ProtNLM"/>
    </source>
</evidence>
<reference evidence="1" key="1">
    <citation type="submission" date="2022-07" db="EMBL/GenBank/DDBJ databases">
        <authorList>
            <person name="Otstavnykh N."/>
            <person name="Isaeva M."/>
            <person name="Bystritskaya E."/>
        </authorList>
    </citation>
    <scope>NUCLEOTIDE SEQUENCE</scope>
    <source>
        <strain evidence="1">10Alg 79</strain>
    </source>
</reference>
<dbReference type="RefSeq" id="WP_317627166.1">
    <property type="nucleotide sequence ID" value="NZ_JANFFA010000005.1"/>
</dbReference>
<gene>
    <name evidence="1" type="ORF">NOI20_15585</name>
</gene>
<name>A0AAJ1X6I3_9RHOB</name>
<sequence length="172" mass="18598">MRDDSGKWDRLPAVDAVIDAPGVVIRRVALVRQVLISGPDVLTQIDGPVVEWPGVVEAESYALSLRRDRVLWVNGPEMAEGWDAARNWAVSDVSDGYEVVEIAGAGALALLCRGAEVSLDQPSRSVARLLFGFGAFLYRAGNVQTYRAHVGRAQAGAFWTALEVHLRVSGDV</sequence>
<dbReference type="AlphaFoldDB" id="A0AAJ1X6I3"/>
<evidence type="ECO:0000313" key="1">
    <source>
        <dbReference type="EMBL" id="MDQ2095541.1"/>
    </source>
</evidence>
<proteinExistence type="predicted"/>
<dbReference type="Gene3D" id="3.30.1360.120">
    <property type="entry name" value="Probable tRNA modification gtpase trme, domain 1"/>
    <property type="match status" value="1"/>
</dbReference>
<dbReference type="Proteomes" id="UP001227162">
    <property type="component" value="Unassembled WGS sequence"/>
</dbReference>
<dbReference type="EMBL" id="JANFFA010000005">
    <property type="protein sequence ID" value="MDQ2095541.1"/>
    <property type="molecule type" value="Genomic_DNA"/>
</dbReference>
<evidence type="ECO:0000313" key="2">
    <source>
        <dbReference type="Proteomes" id="UP001227162"/>
    </source>
</evidence>
<dbReference type="InterPro" id="IPR027266">
    <property type="entry name" value="TrmE/GcvT-like"/>
</dbReference>
<reference evidence="1" key="2">
    <citation type="submission" date="2023-04" db="EMBL/GenBank/DDBJ databases">
        <title>'Rhodoalgimonas zhirmunskyi' gen. nov., isolated from a red alga.</title>
        <authorList>
            <person name="Nedashkovskaya O.I."/>
            <person name="Otstavnykh N.Y."/>
            <person name="Bystritskaya E.P."/>
            <person name="Balabanova L.A."/>
            <person name="Isaeva M.P."/>
        </authorList>
    </citation>
    <scope>NUCLEOTIDE SEQUENCE</scope>
    <source>
        <strain evidence="1">10Alg 79</strain>
    </source>
</reference>